<dbReference type="Pfam" id="PF00023">
    <property type="entry name" value="Ank"/>
    <property type="match status" value="1"/>
</dbReference>
<sequence>MALDTQHEGFLALHDNTMWERENKNTPHAIPEKMRLAAIMCSRSGEHEVALSLLRQAYVLTVKLHGVEKAQDQITGGIISTDFHGHLRRQPSSLKLANEEQLVKEKLATIEEAEEWKLRLAMHLVQSEIPSPWPATLCRLATSTTSAKITLELSGACLHTNEDTCDAIIAIIKAALEHQLAADNLGTAVGLPGLRQDAHVLVSVASQWRKAQAEKVRLGNLFTDKDATAMFAESEELAKARTVKVSEPKGDQPPTIKLDKGGDTYAVQWTFGQISEFREGRRNAGRETWPAAGTYVITELTAPTELLEGTVQIMHLDDHGFGKTPEGQKVSDGTTSQLEGLGARFVNPPESFLSVAMREGNSKREYSSAAIARGEVLIMPAPNPNVSSGAGALLREAAAAGNVKLVEALLDVGVSVWEADNTATTAVHLAAQNGQEDTFRLLWSRPKPRKKSLAQAELRARLVGDTLTFMRKNNDGKRALDYIFENGHPMLARVTRRAVSDMEMKTLKEEEPVALTWTEGPTPAVKATRRGITSLMLACQLPNLAPSYQASNAVRVLLAAKADPAAKAESLLTALHVAAEMGHLGVTQQLVEALAPKEIDHTLADGKTALMLACKIGHPRTAKVLLGAKADPMLREDRKTADGFSPIMHAALFGHVECIATVLRYGGQDKASHQALLREHNGNHFTALHLASLHGQRRVVQLLLRERAEVDSANAEGETPLHVSSKNGHAQVVCALLASGAAVDKVDKVGRTALHHCCVTSGGKDVADALMEVEAKLDLQDNDQNTALHLACQTGNHLTVDTLLKYKADVTLRNKAGQVAFVVATKAGHDTILEKLQPVRQNLQTQMKEINSAEKFHEARMFVKDYGLQRLKHEMVAPGFVDKNTYQLTTGTNPFNVFARIGAELIPAHKEDNEALKRAGDAVSKDYTARFMVARNRPENDLNWDKGAETEGGKWLGVASMSARHRFMIIRQGRPGDDVRRPGQEEGQEPRMTYFWTWFNVLTMGLVDAATEGAVHHDEDAMRVAEASIDLNLLTLESARTCLLTMREAAYAFVKEDAKSGTKWSLKEGKKDHLVHIGLFFHCYPHCSVNSLHLHIVDTSETGPTYPMFKHKNLRMDDVLKALDTEIAEFTEQKDVKQKNAKQSWNALV</sequence>
<feature type="repeat" description="ANK" evidence="3">
    <location>
        <begin position="683"/>
        <end position="715"/>
    </location>
</feature>
<dbReference type="PROSITE" id="PS50088">
    <property type="entry name" value="ANK_REPEAT"/>
    <property type="match status" value="4"/>
</dbReference>
<dbReference type="InterPro" id="IPR002110">
    <property type="entry name" value="Ankyrin_rpt"/>
</dbReference>
<feature type="repeat" description="ANK" evidence="3">
    <location>
        <begin position="716"/>
        <end position="748"/>
    </location>
</feature>
<dbReference type="AlphaFoldDB" id="A0A7S0ELF2"/>
<evidence type="ECO:0008006" key="5">
    <source>
        <dbReference type="Google" id="ProtNLM"/>
    </source>
</evidence>
<dbReference type="PROSITE" id="PS50297">
    <property type="entry name" value="ANK_REP_REGION"/>
    <property type="match status" value="3"/>
</dbReference>
<evidence type="ECO:0000256" key="1">
    <source>
        <dbReference type="ARBA" id="ARBA00022737"/>
    </source>
</evidence>
<feature type="repeat" description="ANK" evidence="3">
    <location>
        <begin position="783"/>
        <end position="815"/>
    </location>
</feature>
<accession>A0A7S0ELF2</accession>
<keyword evidence="1" id="KW-0677">Repeat</keyword>
<feature type="repeat" description="ANK" evidence="3">
    <location>
        <begin position="605"/>
        <end position="637"/>
    </location>
</feature>
<dbReference type="EMBL" id="HBEP01018387">
    <property type="protein sequence ID" value="CAD8488554.1"/>
    <property type="molecule type" value="Transcribed_RNA"/>
</dbReference>
<dbReference type="PANTHER" id="PTHR24198">
    <property type="entry name" value="ANKYRIN REPEAT AND PROTEIN KINASE DOMAIN-CONTAINING PROTEIN"/>
    <property type="match status" value="1"/>
</dbReference>
<dbReference type="Pfam" id="PF12796">
    <property type="entry name" value="Ank_2"/>
    <property type="match status" value="2"/>
</dbReference>
<evidence type="ECO:0000313" key="4">
    <source>
        <dbReference type="EMBL" id="CAD8488554.1"/>
    </source>
</evidence>
<evidence type="ECO:0000256" key="2">
    <source>
        <dbReference type="ARBA" id="ARBA00023043"/>
    </source>
</evidence>
<proteinExistence type="predicted"/>
<dbReference type="InterPro" id="IPR036770">
    <property type="entry name" value="Ankyrin_rpt-contain_sf"/>
</dbReference>
<reference evidence="4" key="1">
    <citation type="submission" date="2021-01" db="EMBL/GenBank/DDBJ databases">
        <authorList>
            <person name="Corre E."/>
            <person name="Pelletier E."/>
            <person name="Niang G."/>
            <person name="Scheremetjew M."/>
            <person name="Finn R."/>
            <person name="Kale V."/>
            <person name="Holt S."/>
            <person name="Cochrane G."/>
            <person name="Meng A."/>
            <person name="Brown T."/>
            <person name="Cohen L."/>
        </authorList>
    </citation>
    <scope>NUCLEOTIDE SEQUENCE</scope>
    <source>
        <strain evidence="4">CCMP1374</strain>
    </source>
</reference>
<protein>
    <recommendedName>
        <fullName evidence="5">RING-type E3 ubiquitin transferase</fullName>
    </recommendedName>
</protein>
<organism evidence="4">
    <name type="scientific">Phaeocystis antarctica</name>
    <dbReference type="NCBI Taxonomy" id="33657"/>
    <lineage>
        <taxon>Eukaryota</taxon>
        <taxon>Haptista</taxon>
        <taxon>Haptophyta</taxon>
        <taxon>Prymnesiophyceae</taxon>
        <taxon>Phaeocystales</taxon>
        <taxon>Phaeocystaceae</taxon>
        <taxon>Phaeocystis</taxon>
    </lineage>
</organism>
<evidence type="ECO:0000256" key="3">
    <source>
        <dbReference type="PROSITE-ProRule" id="PRU00023"/>
    </source>
</evidence>
<name>A0A7S0ELF2_9EUKA</name>
<dbReference type="SUPFAM" id="SSF48403">
    <property type="entry name" value="Ankyrin repeat"/>
    <property type="match status" value="2"/>
</dbReference>
<keyword evidence="2 3" id="KW-0040">ANK repeat</keyword>
<dbReference type="SMART" id="SM00248">
    <property type="entry name" value="ANK"/>
    <property type="match status" value="9"/>
</dbReference>
<gene>
    <name evidence="4" type="ORF">PANT1444_LOCUS10303</name>
</gene>
<dbReference type="Gene3D" id="1.25.40.20">
    <property type="entry name" value="Ankyrin repeat-containing domain"/>
    <property type="match status" value="4"/>
</dbReference>
<dbReference type="PANTHER" id="PTHR24198:SF165">
    <property type="entry name" value="ANKYRIN REPEAT-CONTAINING PROTEIN-RELATED"/>
    <property type="match status" value="1"/>
</dbReference>